<dbReference type="Proteomes" id="UP001555826">
    <property type="component" value="Unassembled WGS sequence"/>
</dbReference>
<gene>
    <name evidence="7" type="ORF">AB1207_06030</name>
</gene>
<dbReference type="PANTHER" id="PTHR43304">
    <property type="entry name" value="PHYTOCHROME-LIKE PROTEIN CPH1"/>
    <property type="match status" value="1"/>
</dbReference>
<keyword evidence="3" id="KW-0597">Phosphoprotein</keyword>
<keyword evidence="8" id="KW-1185">Reference proteome</keyword>
<evidence type="ECO:0000256" key="5">
    <source>
        <dbReference type="ARBA" id="ARBA00022777"/>
    </source>
</evidence>
<dbReference type="RefSeq" id="WP_367636951.1">
    <property type="nucleotide sequence ID" value="NZ_JBFNQN010000004.1"/>
</dbReference>
<feature type="domain" description="PAS fold-3" evidence="6">
    <location>
        <begin position="137"/>
        <end position="223"/>
    </location>
</feature>
<dbReference type="InterPro" id="IPR000014">
    <property type="entry name" value="PAS"/>
</dbReference>
<dbReference type="EMBL" id="JBFNQN010000004">
    <property type="protein sequence ID" value="MEW9264296.1"/>
    <property type="molecule type" value="Genomic_DNA"/>
</dbReference>
<name>A0ABV3P3T9_9ACTN</name>
<accession>A0ABV3P3T9</accession>
<organism evidence="7 8">
    <name type="scientific">Kineococcus endophyticus</name>
    <dbReference type="NCBI Taxonomy" id="1181883"/>
    <lineage>
        <taxon>Bacteria</taxon>
        <taxon>Bacillati</taxon>
        <taxon>Actinomycetota</taxon>
        <taxon>Actinomycetes</taxon>
        <taxon>Kineosporiales</taxon>
        <taxon>Kineosporiaceae</taxon>
        <taxon>Kineococcus</taxon>
    </lineage>
</organism>
<reference evidence="7 8" key="1">
    <citation type="submission" date="2024-07" db="EMBL/GenBank/DDBJ databases">
        <authorList>
            <person name="Thanompreechachai J."/>
            <person name="Duangmal K."/>
        </authorList>
    </citation>
    <scope>NUCLEOTIDE SEQUENCE [LARGE SCALE GENOMIC DNA]</scope>
    <source>
        <strain evidence="7 8">KCTC 19886</strain>
    </source>
</reference>
<dbReference type="InterPro" id="IPR052162">
    <property type="entry name" value="Sensor_kinase/Photoreceptor"/>
</dbReference>
<evidence type="ECO:0000259" key="6">
    <source>
        <dbReference type="Pfam" id="PF08447"/>
    </source>
</evidence>
<dbReference type="PANTHER" id="PTHR43304:SF1">
    <property type="entry name" value="PAC DOMAIN-CONTAINING PROTEIN"/>
    <property type="match status" value="1"/>
</dbReference>
<sequence length="228" mass="24913">MGPISDDDSLSREHHVRRRAEQVRADLADLWGDEPPPGPDPEMTSLVDSLALDDDHGRQLGLLVQGDAVPFHVLVRLMLTSPLGQAVIPELPASVRARIDLAAATVDPVGFRAWTATRGLPQTPSGAFAMHLSPEVVDLDERVSGLLGFPSRQHRLSWDDTLRHVHPEDQERVSKTTREAFAKASSLSLRFRVLQSDGSVRWLSTVGHALTGEDGDTEQIVGFTMPSP</sequence>
<evidence type="ECO:0000256" key="2">
    <source>
        <dbReference type="ARBA" id="ARBA00012438"/>
    </source>
</evidence>
<dbReference type="InterPro" id="IPR013655">
    <property type="entry name" value="PAS_fold_3"/>
</dbReference>
<comment type="catalytic activity">
    <reaction evidence="1">
        <text>ATP + protein L-histidine = ADP + protein N-phospho-L-histidine.</text>
        <dbReference type="EC" id="2.7.13.3"/>
    </reaction>
</comment>
<dbReference type="Gene3D" id="3.30.450.20">
    <property type="entry name" value="PAS domain"/>
    <property type="match status" value="1"/>
</dbReference>
<evidence type="ECO:0000313" key="8">
    <source>
        <dbReference type="Proteomes" id="UP001555826"/>
    </source>
</evidence>
<keyword evidence="5" id="KW-0418">Kinase</keyword>
<dbReference type="InterPro" id="IPR035965">
    <property type="entry name" value="PAS-like_dom_sf"/>
</dbReference>
<evidence type="ECO:0000313" key="7">
    <source>
        <dbReference type="EMBL" id="MEW9264296.1"/>
    </source>
</evidence>
<dbReference type="SUPFAM" id="SSF55785">
    <property type="entry name" value="PYP-like sensor domain (PAS domain)"/>
    <property type="match status" value="1"/>
</dbReference>
<dbReference type="EC" id="2.7.13.3" evidence="2"/>
<protein>
    <recommendedName>
        <fullName evidence="2">histidine kinase</fullName>
        <ecNumber evidence="2">2.7.13.3</ecNumber>
    </recommendedName>
</protein>
<comment type="caution">
    <text evidence="7">The sequence shown here is derived from an EMBL/GenBank/DDBJ whole genome shotgun (WGS) entry which is preliminary data.</text>
</comment>
<dbReference type="CDD" id="cd00130">
    <property type="entry name" value="PAS"/>
    <property type="match status" value="1"/>
</dbReference>
<evidence type="ECO:0000256" key="4">
    <source>
        <dbReference type="ARBA" id="ARBA00022679"/>
    </source>
</evidence>
<evidence type="ECO:0000256" key="1">
    <source>
        <dbReference type="ARBA" id="ARBA00000085"/>
    </source>
</evidence>
<proteinExistence type="predicted"/>
<keyword evidence="4" id="KW-0808">Transferase</keyword>
<dbReference type="Pfam" id="PF08447">
    <property type="entry name" value="PAS_3"/>
    <property type="match status" value="1"/>
</dbReference>
<evidence type="ECO:0000256" key="3">
    <source>
        <dbReference type="ARBA" id="ARBA00022553"/>
    </source>
</evidence>